<evidence type="ECO:0000313" key="2">
    <source>
        <dbReference type="EMBL" id="SAL31866.1"/>
    </source>
</evidence>
<evidence type="ECO:0000259" key="1">
    <source>
        <dbReference type="Pfam" id="PF02900"/>
    </source>
</evidence>
<dbReference type="Gene3D" id="3.40.830.10">
    <property type="entry name" value="LigB-like"/>
    <property type="match status" value="1"/>
</dbReference>
<organism evidence="2 3">
    <name type="scientific">Caballeronia udeis</name>
    <dbReference type="NCBI Taxonomy" id="1232866"/>
    <lineage>
        <taxon>Bacteria</taxon>
        <taxon>Pseudomonadati</taxon>
        <taxon>Pseudomonadota</taxon>
        <taxon>Betaproteobacteria</taxon>
        <taxon>Burkholderiales</taxon>
        <taxon>Burkholderiaceae</taxon>
        <taxon>Caballeronia</taxon>
    </lineage>
</organism>
<dbReference type="SUPFAM" id="SSF53213">
    <property type="entry name" value="LigB-like"/>
    <property type="match status" value="1"/>
</dbReference>
<dbReference type="EMBL" id="FCOK02000015">
    <property type="protein sequence ID" value="SAL31866.1"/>
    <property type="molecule type" value="Genomic_DNA"/>
</dbReference>
<dbReference type="GO" id="GO:0016702">
    <property type="term" value="F:oxidoreductase activity, acting on single donors with incorporation of molecular oxygen, incorporation of two atoms of oxygen"/>
    <property type="evidence" value="ECO:0007669"/>
    <property type="project" value="UniProtKB-ARBA"/>
</dbReference>
<keyword evidence="2" id="KW-0560">Oxidoreductase</keyword>
<gene>
    <name evidence="2" type="ORF">AWB69_02716</name>
</gene>
<evidence type="ECO:0000313" key="3">
    <source>
        <dbReference type="Proteomes" id="UP000054683"/>
    </source>
</evidence>
<proteinExistence type="predicted"/>
<dbReference type="OrthoDB" id="8673673at2"/>
<dbReference type="Pfam" id="PF02900">
    <property type="entry name" value="LigB"/>
    <property type="match status" value="1"/>
</dbReference>
<dbReference type="InterPro" id="IPR004183">
    <property type="entry name" value="Xdiol_dOase_suB"/>
</dbReference>
<name>A0A158GII0_9BURK</name>
<dbReference type="AlphaFoldDB" id="A0A158GII0"/>
<sequence length="275" mass="30064">MAKIVGGFMMPHDPLIPATPTAPPAAQREICMHAYAIIVERLRALQVDTVVVIADDHYTLNGPYCIPMAMIGIGDIEGPYESWLGIPRAQIENNRPLAHHIMQYGLEYGIDWAVSKSLVLDHSATVPIHYAARPVKGMRAIPVYLNTGIEPFITSWRAHEIGRVIGDAVANWQGDERVAIYGTGGLSHWPGMAEMGAINEEWDRKIMKLVAQGDVESLIALSDEEILRDGGNGGIEIKNWICAMGALGACRGEVIAYEPVAEWVCGCGYMEMKVA</sequence>
<protein>
    <submittedName>
        <fullName evidence="2">3-(2,3-dihydroxyphenyl)propionate dioxygenase</fullName>
    </submittedName>
</protein>
<feature type="domain" description="Extradiol ring-cleavage dioxygenase class III enzyme subunit B" evidence="1">
    <location>
        <begin position="8"/>
        <end position="263"/>
    </location>
</feature>
<dbReference type="RefSeq" id="WP_062085362.1">
    <property type="nucleotide sequence ID" value="NZ_FCOK02000015.1"/>
</dbReference>
<reference evidence="2 3" key="1">
    <citation type="submission" date="2016-01" db="EMBL/GenBank/DDBJ databases">
        <authorList>
            <person name="Oliw E.H."/>
        </authorList>
    </citation>
    <scope>NUCLEOTIDE SEQUENCE [LARGE SCALE GENOMIC DNA]</scope>
    <source>
        <strain evidence="2">LMG 27134</strain>
    </source>
</reference>
<dbReference type="Proteomes" id="UP000054683">
    <property type="component" value="Unassembled WGS sequence"/>
</dbReference>
<dbReference type="GO" id="GO:0008198">
    <property type="term" value="F:ferrous iron binding"/>
    <property type="evidence" value="ECO:0007669"/>
    <property type="project" value="InterPro"/>
</dbReference>
<keyword evidence="2" id="KW-0223">Dioxygenase</keyword>
<accession>A0A158GII0</accession>